<protein>
    <submittedName>
        <fullName evidence="7">RNA polymerase, sigma subunit, SigV</fullName>
    </submittedName>
</protein>
<dbReference type="GO" id="GO:0016987">
    <property type="term" value="F:sigma factor activity"/>
    <property type="evidence" value="ECO:0007669"/>
    <property type="project" value="UniProtKB-KW"/>
</dbReference>
<name>A0A1X7H173_9BACL</name>
<dbReference type="InterPro" id="IPR013249">
    <property type="entry name" value="RNA_pol_sigma70_r4_t2"/>
</dbReference>
<sequence length="172" mass="20066">MNQTELAKRAIAGDEDSFTLLIEERRESVYRMAYTYVRNKEDALEIVQEAVYRAFISVHKLRQPQYFNTWLTRIAVNCALDYIRKSKKVVYMDKEHEGSYTQAGRDDALDLLEALEQLDEKSKTVLMLRYFEDLTIKEVAEVLNTPISSVKSIIYRGLEKLKVNLGEREFLG</sequence>
<evidence type="ECO:0000313" key="7">
    <source>
        <dbReference type="EMBL" id="SMF77839.1"/>
    </source>
</evidence>
<dbReference type="NCBIfam" id="TIGR02954">
    <property type="entry name" value="Sig70_famx3"/>
    <property type="match status" value="1"/>
</dbReference>
<feature type="domain" description="RNA polymerase sigma factor 70 region 4 type 2" evidence="6">
    <location>
        <begin position="110"/>
        <end position="161"/>
    </location>
</feature>
<dbReference type="CDD" id="cd06171">
    <property type="entry name" value="Sigma70_r4"/>
    <property type="match status" value="1"/>
</dbReference>
<dbReference type="GO" id="GO:0003677">
    <property type="term" value="F:DNA binding"/>
    <property type="evidence" value="ECO:0007669"/>
    <property type="project" value="InterPro"/>
</dbReference>
<dbReference type="Gene3D" id="1.10.1740.10">
    <property type="match status" value="1"/>
</dbReference>
<evidence type="ECO:0000259" key="6">
    <source>
        <dbReference type="Pfam" id="PF08281"/>
    </source>
</evidence>
<dbReference type="Pfam" id="PF08281">
    <property type="entry name" value="Sigma70_r4_2"/>
    <property type="match status" value="1"/>
</dbReference>
<dbReference type="InterPro" id="IPR036388">
    <property type="entry name" value="WH-like_DNA-bd_sf"/>
</dbReference>
<dbReference type="SUPFAM" id="SSF88659">
    <property type="entry name" value="Sigma3 and sigma4 domains of RNA polymerase sigma factors"/>
    <property type="match status" value="1"/>
</dbReference>
<organism evidence="7 8">
    <name type="scientific">Paenibacillus uliginis N3/975</name>
    <dbReference type="NCBI Taxonomy" id="1313296"/>
    <lineage>
        <taxon>Bacteria</taxon>
        <taxon>Bacillati</taxon>
        <taxon>Bacillota</taxon>
        <taxon>Bacilli</taxon>
        <taxon>Bacillales</taxon>
        <taxon>Paenibacillaceae</taxon>
        <taxon>Paenibacillus</taxon>
    </lineage>
</organism>
<dbReference type="AlphaFoldDB" id="A0A1X7H173"/>
<comment type="similarity">
    <text evidence="1">Belongs to the sigma-70 factor family. ECF subfamily.</text>
</comment>
<dbReference type="InterPro" id="IPR014284">
    <property type="entry name" value="RNA_pol_sigma-70_dom"/>
</dbReference>
<dbReference type="InterPro" id="IPR013325">
    <property type="entry name" value="RNA_pol_sigma_r2"/>
</dbReference>
<dbReference type="InterPro" id="IPR013324">
    <property type="entry name" value="RNA_pol_sigma_r3/r4-like"/>
</dbReference>
<dbReference type="PANTHER" id="PTHR43133:SF51">
    <property type="entry name" value="RNA POLYMERASE SIGMA FACTOR"/>
    <property type="match status" value="1"/>
</dbReference>
<dbReference type="Proteomes" id="UP000192940">
    <property type="component" value="Chromosome I"/>
</dbReference>
<dbReference type="STRING" id="1313296.SAMN05661091_1490"/>
<dbReference type="PANTHER" id="PTHR43133">
    <property type="entry name" value="RNA POLYMERASE ECF-TYPE SIGMA FACTO"/>
    <property type="match status" value="1"/>
</dbReference>
<keyword evidence="8" id="KW-1185">Reference proteome</keyword>
<keyword evidence="2" id="KW-0805">Transcription regulation</keyword>
<evidence type="ECO:0000313" key="8">
    <source>
        <dbReference type="Proteomes" id="UP000192940"/>
    </source>
</evidence>
<dbReference type="Gene3D" id="1.10.10.10">
    <property type="entry name" value="Winged helix-like DNA-binding domain superfamily/Winged helix DNA-binding domain"/>
    <property type="match status" value="1"/>
</dbReference>
<dbReference type="NCBIfam" id="TIGR02937">
    <property type="entry name" value="sigma70-ECF"/>
    <property type="match status" value="1"/>
</dbReference>
<evidence type="ECO:0000256" key="3">
    <source>
        <dbReference type="ARBA" id="ARBA00023082"/>
    </source>
</evidence>
<proteinExistence type="inferred from homology"/>
<dbReference type="RefSeq" id="WP_208918418.1">
    <property type="nucleotide sequence ID" value="NZ_LT840184.1"/>
</dbReference>
<reference evidence="7 8" key="1">
    <citation type="submission" date="2017-04" db="EMBL/GenBank/DDBJ databases">
        <authorList>
            <person name="Afonso C.L."/>
            <person name="Miller P.J."/>
            <person name="Scott M.A."/>
            <person name="Spackman E."/>
            <person name="Goraichik I."/>
            <person name="Dimitrov K.M."/>
            <person name="Suarez D.L."/>
            <person name="Swayne D.E."/>
        </authorList>
    </citation>
    <scope>NUCLEOTIDE SEQUENCE [LARGE SCALE GENOMIC DNA]</scope>
    <source>
        <strain evidence="7 8">N3/975</strain>
    </source>
</reference>
<evidence type="ECO:0000256" key="4">
    <source>
        <dbReference type="ARBA" id="ARBA00023163"/>
    </source>
</evidence>
<feature type="domain" description="RNA polymerase sigma-70 region 2" evidence="5">
    <location>
        <begin position="21"/>
        <end position="88"/>
    </location>
</feature>
<evidence type="ECO:0000259" key="5">
    <source>
        <dbReference type="Pfam" id="PF04542"/>
    </source>
</evidence>
<evidence type="ECO:0000256" key="1">
    <source>
        <dbReference type="ARBA" id="ARBA00010641"/>
    </source>
</evidence>
<accession>A0A1X7H173</accession>
<evidence type="ECO:0000256" key="2">
    <source>
        <dbReference type="ARBA" id="ARBA00023015"/>
    </source>
</evidence>
<dbReference type="InterPro" id="IPR007627">
    <property type="entry name" value="RNA_pol_sigma70_r2"/>
</dbReference>
<keyword evidence="3" id="KW-0731">Sigma factor</keyword>
<dbReference type="InterPro" id="IPR014300">
    <property type="entry name" value="RNA_pol_sigma-V"/>
</dbReference>
<keyword evidence="4" id="KW-0804">Transcription</keyword>
<dbReference type="GO" id="GO:0006352">
    <property type="term" value="P:DNA-templated transcription initiation"/>
    <property type="evidence" value="ECO:0007669"/>
    <property type="project" value="InterPro"/>
</dbReference>
<dbReference type="InterPro" id="IPR039425">
    <property type="entry name" value="RNA_pol_sigma-70-like"/>
</dbReference>
<gene>
    <name evidence="7" type="ORF">SAMN05661091_1490</name>
</gene>
<dbReference type="EMBL" id="LT840184">
    <property type="protein sequence ID" value="SMF77839.1"/>
    <property type="molecule type" value="Genomic_DNA"/>
</dbReference>
<dbReference type="SUPFAM" id="SSF88946">
    <property type="entry name" value="Sigma2 domain of RNA polymerase sigma factors"/>
    <property type="match status" value="1"/>
</dbReference>
<dbReference type="Pfam" id="PF04542">
    <property type="entry name" value="Sigma70_r2"/>
    <property type="match status" value="1"/>
</dbReference>